<evidence type="ECO:0000256" key="7">
    <source>
        <dbReference type="ARBA" id="ARBA00022857"/>
    </source>
</evidence>
<dbReference type="Pfam" id="PF00175">
    <property type="entry name" value="NAD_binding_1"/>
    <property type="match status" value="1"/>
</dbReference>
<dbReference type="Gene3D" id="3.40.50.80">
    <property type="entry name" value="Nucleotide-binding domain of ferredoxin-NADP reductase (FNR) module"/>
    <property type="match status" value="1"/>
</dbReference>
<dbReference type="Ensembl" id="ENSCAFT00030017588.1">
    <property type="protein sequence ID" value="ENSCAFP00030015358.1"/>
    <property type="gene ID" value="ENSCAFG00030009479.1"/>
</dbReference>
<gene>
    <name evidence="15" type="primary">POR</name>
</gene>
<keyword evidence="3" id="KW-0285">Flavoprotein</keyword>
<dbReference type="AlphaFoldDB" id="A0A8C0MQN0"/>
<dbReference type="OrthoDB" id="1856718at2759"/>
<feature type="domain" description="Flavodoxin-like" evidence="13">
    <location>
        <begin position="80"/>
        <end position="224"/>
    </location>
</feature>
<keyword evidence="4" id="KW-0288">FMN</keyword>
<dbReference type="InterPro" id="IPR039261">
    <property type="entry name" value="FNR_nucleotide-bd"/>
</dbReference>
<feature type="domain" description="FAD-binding FR-type" evidence="14">
    <location>
        <begin position="279"/>
        <end position="615"/>
    </location>
</feature>
<evidence type="ECO:0000259" key="13">
    <source>
        <dbReference type="PROSITE" id="PS50902"/>
    </source>
</evidence>
<dbReference type="InterPro" id="IPR017927">
    <property type="entry name" value="FAD-bd_FR_type"/>
</dbReference>
<evidence type="ECO:0000256" key="9">
    <source>
        <dbReference type="ARBA" id="ARBA00023136"/>
    </source>
</evidence>
<evidence type="ECO:0000259" key="14">
    <source>
        <dbReference type="PROSITE" id="PS51384"/>
    </source>
</evidence>
<dbReference type="GO" id="GO:0003958">
    <property type="term" value="F:NADPH-hemoprotein reductase activity"/>
    <property type="evidence" value="ECO:0007669"/>
    <property type="project" value="UniProtKB-EC"/>
</dbReference>
<dbReference type="InterPro" id="IPR029039">
    <property type="entry name" value="Flavoprotein-like_sf"/>
</dbReference>
<dbReference type="Pfam" id="PF00667">
    <property type="entry name" value="FAD_binding_1"/>
    <property type="match status" value="1"/>
</dbReference>
<reference evidence="15" key="1">
    <citation type="submission" date="2019-03" db="EMBL/GenBank/DDBJ databases">
        <authorList>
            <person name="Warren W.C."/>
            <person name="Johnson G.S."/>
        </authorList>
    </citation>
    <scope>NUCLEOTIDE SEQUENCE [LARGE SCALE GENOMIC DNA]</scope>
    <source>
        <strain evidence="15">Basenji</strain>
    </source>
</reference>
<evidence type="ECO:0000256" key="4">
    <source>
        <dbReference type="ARBA" id="ARBA00022643"/>
    </source>
</evidence>
<dbReference type="InterPro" id="IPR017938">
    <property type="entry name" value="Riboflavin_synthase-like_b-brl"/>
</dbReference>
<reference evidence="15" key="2">
    <citation type="submission" date="2025-08" db="UniProtKB">
        <authorList>
            <consortium name="Ensembl"/>
        </authorList>
    </citation>
    <scope>IDENTIFICATION</scope>
</reference>
<dbReference type="Gene3D" id="1.20.990.10">
    <property type="entry name" value="NADPH-cytochrome p450 Reductase, Chain A, domain 3"/>
    <property type="match status" value="1"/>
</dbReference>
<evidence type="ECO:0000256" key="11">
    <source>
        <dbReference type="SAM" id="MobiDB-lite"/>
    </source>
</evidence>
<feature type="region of interest" description="Disordered" evidence="11">
    <location>
        <begin position="798"/>
        <end position="823"/>
    </location>
</feature>
<organism evidence="15 16">
    <name type="scientific">Canis lupus familiaris</name>
    <name type="common">Dog</name>
    <name type="synonym">Canis familiaris</name>
    <dbReference type="NCBI Taxonomy" id="9615"/>
    <lineage>
        <taxon>Eukaryota</taxon>
        <taxon>Metazoa</taxon>
        <taxon>Chordata</taxon>
        <taxon>Craniata</taxon>
        <taxon>Vertebrata</taxon>
        <taxon>Euteleostomi</taxon>
        <taxon>Mammalia</taxon>
        <taxon>Eutheria</taxon>
        <taxon>Laurasiatheria</taxon>
        <taxon>Carnivora</taxon>
        <taxon>Caniformia</taxon>
        <taxon>Canidae</taxon>
        <taxon>Canis</taxon>
    </lineage>
</organism>
<dbReference type="FunFam" id="3.40.50.360:FF:000009">
    <property type="entry name" value="NADPH--cytochrome P450 reductase"/>
    <property type="match status" value="1"/>
</dbReference>
<feature type="region of interest" description="Disordered" evidence="11">
    <location>
        <begin position="509"/>
        <end position="560"/>
    </location>
</feature>
<dbReference type="SUPFAM" id="SSF52218">
    <property type="entry name" value="Flavoproteins"/>
    <property type="match status" value="1"/>
</dbReference>
<evidence type="ECO:0000256" key="6">
    <source>
        <dbReference type="ARBA" id="ARBA00022827"/>
    </source>
</evidence>
<keyword evidence="7" id="KW-0521">NADP</keyword>
<keyword evidence="6" id="KW-0274">FAD</keyword>
<evidence type="ECO:0000256" key="2">
    <source>
        <dbReference type="ARBA" id="ARBA00001974"/>
    </source>
</evidence>
<name>A0A8C0MQN0_CANLF</name>
<evidence type="ECO:0000313" key="16">
    <source>
        <dbReference type="Proteomes" id="UP000694429"/>
    </source>
</evidence>
<dbReference type="Pfam" id="PF00258">
    <property type="entry name" value="Flavodoxin_1"/>
    <property type="match status" value="1"/>
</dbReference>
<evidence type="ECO:0000256" key="10">
    <source>
        <dbReference type="ARBA" id="ARBA00023797"/>
    </source>
</evidence>
<comment type="cofactor">
    <cofactor evidence="2">
        <name>FAD</name>
        <dbReference type="ChEBI" id="CHEBI:57692"/>
    </cofactor>
</comment>
<dbReference type="PANTHER" id="PTHR19384:SF17">
    <property type="entry name" value="NADPH--CYTOCHROME P450 REDUCTASE"/>
    <property type="match status" value="1"/>
</dbReference>
<evidence type="ECO:0000313" key="15">
    <source>
        <dbReference type="Ensembl" id="ENSCAFP00030015358.1"/>
    </source>
</evidence>
<dbReference type="InterPro" id="IPR001433">
    <property type="entry name" value="OxRdtase_FAD/NAD-bd"/>
</dbReference>
<protein>
    <recommendedName>
        <fullName evidence="10">NADPH--hemoprotein reductase</fullName>
        <ecNumber evidence="10">1.6.2.4</ecNumber>
    </recommendedName>
</protein>
<keyword evidence="9 12" id="KW-0472">Membrane</keyword>
<dbReference type="SUPFAM" id="SSF52343">
    <property type="entry name" value="Ferredoxin reductase-like, C-terminal NADP-linked domain"/>
    <property type="match status" value="1"/>
</dbReference>
<dbReference type="PRINTS" id="PR00369">
    <property type="entry name" value="FLAVODOXIN"/>
</dbReference>
<sequence length="866" mass="96235">MEDSSMDASATVSETVVEEVSLFSMTDMILFSLIVGLLTYWFLFRKKKDEIPEFTTIQPMTSSAKDSSFVEKMKKTGRNIIVFYGSQTGTAEEFANRLSKDAHRYGMRGMAADPEEYDLADLGSLPEIENSLAVFCMATYGEGDPTDNAQDFYDWLQETDVDLSGVKYAVFGLGNKTYEHFNAMGKYVDKRLEQLGAQRIFELGMGDDDGNLEEDFITWREQFWPAVCEHFGVEATGEESSIRQYELVVHTDIDMAKVYVGEMGRLKSYENQKPPFDAKNPFLAAVTTNRKLNQGTERHLMHLELDISDSKLRYESGDHVAVYPANDSALVNQLGEILGADLDVVMSLNNLDEESNKKHPFPCPTSYRTALTYYLDITNPPRTNVLYELAQYASEPTEQEHLRKMASSSGEGKELYLSWVVEARRHILAILQDYPSLRPPIDHLCELLPRLQARYYSIASSSKVRGSWLERAGPVGCPKLWPQLFPRGAGRQLEPRAQRVGHYNRLPARIQGQPGRASGEPGAPRGWGRALSRTPGWRQGGQPQGGSLRRAHPTPSQVHPNSVHICAVAVEYQTRSGRINKGVATSWLRAKEPAGENGRRALVPMFVRKSQFRLPFKAATPVIMVGPGTGVAPFIGFIQERAWLRQQGKCGPGRGSLGSREVPCSHVPAHSCPTAQARRWGRHLLYYGCRRSDEDYLYREELAQFHQDGSLTQLNVAFSREQPHKVRPRGRGAGAGTRSHGAAAHRVSAFPSPGLRAALTEEGQGASVAADPRGRRPHLCLRGRSEHGEGRAEHLLRHRGRGGGHGACPGRGLHQEADDQGPLLPGRVELEATRPHLTRPLGPHRLASPCNHFPGPLLPVSRDGFC</sequence>
<keyword evidence="5" id="KW-0256">Endoplasmic reticulum</keyword>
<dbReference type="GO" id="GO:0010181">
    <property type="term" value="F:FMN binding"/>
    <property type="evidence" value="ECO:0007669"/>
    <property type="project" value="InterPro"/>
</dbReference>
<evidence type="ECO:0000256" key="1">
    <source>
        <dbReference type="ARBA" id="ARBA00001917"/>
    </source>
</evidence>
<evidence type="ECO:0000256" key="5">
    <source>
        <dbReference type="ARBA" id="ARBA00022824"/>
    </source>
</evidence>
<dbReference type="PROSITE" id="PS51384">
    <property type="entry name" value="FAD_FR"/>
    <property type="match status" value="1"/>
</dbReference>
<dbReference type="PROSITE" id="PS50902">
    <property type="entry name" value="FLAVODOXIN_LIKE"/>
    <property type="match status" value="1"/>
</dbReference>
<comment type="cofactor">
    <cofactor evidence="1">
        <name>FMN</name>
        <dbReference type="ChEBI" id="CHEBI:58210"/>
    </cofactor>
</comment>
<dbReference type="InterPro" id="IPR023173">
    <property type="entry name" value="NADPH_Cyt_P450_Rdtase_alpha"/>
</dbReference>
<evidence type="ECO:0000256" key="3">
    <source>
        <dbReference type="ARBA" id="ARBA00022630"/>
    </source>
</evidence>
<dbReference type="InterPro" id="IPR008254">
    <property type="entry name" value="Flavodoxin/NO_synth"/>
</dbReference>
<evidence type="ECO:0000256" key="12">
    <source>
        <dbReference type="SAM" id="Phobius"/>
    </source>
</evidence>
<keyword evidence="12" id="KW-0812">Transmembrane</keyword>
<keyword evidence="12" id="KW-1133">Transmembrane helix</keyword>
<dbReference type="Proteomes" id="UP000694429">
    <property type="component" value="Chromosome 6"/>
</dbReference>
<dbReference type="EC" id="1.6.2.4" evidence="10"/>
<dbReference type="SUPFAM" id="SSF63380">
    <property type="entry name" value="Riboflavin synthase domain-like"/>
    <property type="match status" value="2"/>
</dbReference>
<dbReference type="Gene3D" id="2.40.30.10">
    <property type="entry name" value="Translation factors"/>
    <property type="match status" value="2"/>
</dbReference>
<dbReference type="Gene3D" id="3.40.50.360">
    <property type="match status" value="1"/>
</dbReference>
<keyword evidence="8" id="KW-0560">Oxidoreductase</keyword>
<feature type="transmembrane region" description="Helical" evidence="12">
    <location>
        <begin position="20"/>
        <end position="43"/>
    </location>
</feature>
<dbReference type="InterPro" id="IPR001094">
    <property type="entry name" value="Flavdoxin-like"/>
</dbReference>
<evidence type="ECO:0000256" key="8">
    <source>
        <dbReference type="ARBA" id="ARBA00023002"/>
    </source>
</evidence>
<dbReference type="InterPro" id="IPR003097">
    <property type="entry name" value="CysJ-like_FAD-binding"/>
</dbReference>
<dbReference type="PANTHER" id="PTHR19384">
    <property type="entry name" value="NITRIC OXIDE SYNTHASE-RELATED"/>
    <property type="match status" value="1"/>
</dbReference>
<proteinExistence type="predicted"/>
<dbReference type="FunFam" id="1.20.990.10:FF:000001">
    <property type="entry name" value="NADPH--cytochrome P450 reductase"/>
    <property type="match status" value="1"/>
</dbReference>
<accession>A0A8C0MQN0</accession>